<evidence type="ECO:0000256" key="2">
    <source>
        <dbReference type="ARBA" id="ARBA00023002"/>
    </source>
</evidence>
<dbReference type="InterPro" id="IPR006115">
    <property type="entry name" value="6PGDH_NADP-bd"/>
</dbReference>
<evidence type="ECO:0000313" key="6">
    <source>
        <dbReference type="EMBL" id="MBE9222653.1"/>
    </source>
</evidence>
<keyword evidence="2" id="KW-0560">Oxidoreductase</keyword>
<organism evidence="6 7">
    <name type="scientific">Cyanobacterium stanieri LEGE 03274</name>
    <dbReference type="NCBI Taxonomy" id="1828756"/>
    <lineage>
        <taxon>Bacteria</taxon>
        <taxon>Bacillati</taxon>
        <taxon>Cyanobacteriota</taxon>
        <taxon>Cyanophyceae</taxon>
        <taxon>Oscillatoriophycideae</taxon>
        <taxon>Chroococcales</taxon>
        <taxon>Geminocystaceae</taxon>
        <taxon>Cyanobacterium</taxon>
    </lineage>
</organism>
<proteinExistence type="inferred from homology"/>
<comment type="similarity">
    <text evidence="1">Belongs to the HIBADH-related family.</text>
</comment>
<dbReference type="PANTHER" id="PTHR43060:SF15">
    <property type="entry name" value="3-HYDROXYISOBUTYRATE DEHYDROGENASE-LIKE 1, MITOCHONDRIAL-RELATED"/>
    <property type="match status" value="1"/>
</dbReference>
<evidence type="ECO:0000259" key="5">
    <source>
        <dbReference type="Pfam" id="PF14833"/>
    </source>
</evidence>
<keyword evidence="3" id="KW-0520">NAD</keyword>
<dbReference type="InterPro" id="IPR015815">
    <property type="entry name" value="HIBADH-related"/>
</dbReference>
<dbReference type="InterPro" id="IPR013328">
    <property type="entry name" value="6PGD_dom2"/>
</dbReference>
<reference evidence="6 7" key="1">
    <citation type="submission" date="2020-10" db="EMBL/GenBank/DDBJ databases">
        <authorList>
            <person name="Castelo-Branco R."/>
            <person name="Eusebio N."/>
            <person name="Adriana R."/>
            <person name="Vieira A."/>
            <person name="Brugerolle De Fraissinette N."/>
            <person name="Rezende De Castro R."/>
            <person name="Schneider M.P."/>
            <person name="Vasconcelos V."/>
            <person name="Leao P.N."/>
        </authorList>
    </citation>
    <scope>NUCLEOTIDE SEQUENCE [LARGE SCALE GENOMIC DNA]</scope>
    <source>
        <strain evidence="6 7">LEGE 03274</strain>
    </source>
</reference>
<name>A0ABR9V447_9CHRO</name>
<dbReference type="SUPFAM" id="SSF48179">
    <property type="entry name" value="6-phosphogluconate dehydrogenase C-terminal domain-like"/>
    <property type="match status" value="1"/>
</dbReference>
<dbReference type="InterPro" id="IPR029154">
    <property type="entry name" value="HIBADH-like_NADP-bd"/>
</dbReference>
<dbReference type="PIRSF" id="PIRSF000103">
    <property type="entry name" value="HIBADH"/>
    <property type="match status" value="1"/>
</dbReference>
<gene>
    <name evidence="6" type="ORF">IQ215_08070</name>
</gene>
<evidence type="ECO:0000256" key="1">
    <source>
        <dbReference type="ARBA" id="ARBA00009080"/>
    </source>
</evidence>
<comment type="caution">
    <text evidence="6">The sequence shown here is derived from an EMBL/GenBank/DDBJ whole genome shotgun (WGS) entry which is preliminary data.</text>
</comment>
<dbReference type="InterPro" id="IPR036291">
    <property type="entry name" value="NAD(P)-bd_dom_sf"/>
</dbReference>
<feature type="domain" description="3-hydroxyisobutyrate dehydrogenase-like NAD-binding" evidence="5">
    <location>
        <begin position="169"/>
        <end position="288"/>
    </location>
</feature>
<dbReference type="Gene3D" id="3.40.50.720">
    <property type="entry name" value="NAD(P)-binding Rossmann-like Domain"/>
    <property type="match status" value="1"/>
</dbReference>
<evidence type="ECO:0000313" key="7">
    <source>
        <dbReference type="Proteomes" id="UP000654604"/>
    </source>
</evidence>
<dbReference type="Gene3D" id="1.10.1040.10">
    <property type="entry name" value="N-(1-d-carboxylethyl)-l-norvaline Dehydrogenase, domain 2"/>
    <property type="match status" value="1"/>
</dbReference>
<evidence type="ECO:0000256" key="3">
    <source>
        <dbReference type="ARBA" id="ARBA00023027"/>
    </source>
</evidence>
<dbReference type="Pfam" id="PF14833">
    <property type="entry name" value="NAD_binding_11"/>
    <property type="match status" value="1"/>
</dbReference>
<feature type="domain" description="6-phosphogluconate dehydrogenase NADP-binding" evidence="4">
    <location>
        <begin position="5"/>
        <end position="166"/>
    </location>
</feature>
<evidence type="ECO:0000259" key="4">
    <source>
        <dbReference type="Pfam" id="PF03446"/>
    </source>
</evidence>
<dbReference type="Proteomes" id="UP000654604">
    <property type="component" value="Unassembled WGS sequence"/>
</dbReference>
<dbReference type="EMBL" id="JADEWC010000015">
    <property type="protein sequence ID" value="MBE9222653.1"/>
    <property type="molecule type" value="Genomic_DNA"/>
</dbReference>
<dbReference type="Pfam" id="PF03446">
    <property type="entry name" value="NAD_binding_2"/>
    <property type="match status" value="1"/>
</dbReference>
<dbReference type="PANTHER" id="PTHR43060">
    <property type="entry name" value="3-HYDROXYISOBUTYRATE DEHYDROGENASE-LIKE 1, MITOCHONDRIAL-RELATED"/>
    <property type="match status" value="1"/>
</dbReference>
<accession>A0ABR9V447</accession>
<keyword evidence="7" id="KW-1185">Reference proteome</keyword>
<dbReference type="SUPFAM" id="SSF51735">
    <property type="entry name" value="NAD(P)-binding Rossmann-fold domains"/>
    <property type="match status" value="1"/>
</dbReference>
<dbReference type="RefSeq" id="WP_193800809.1">
    <property type="nucleotide sequence ID" value="NZ_JADEWC010000015.1"/>
</dbReference>
<dbReference type="InterPro" id="IPR008927">
    <property type="entry name" value="6-PGluconate_DH-like_C_sf"/>
</dbReference>
<sequence>MVNNQVAFLGLGVMGAPMTVNLAHHNLSIKAWNRTNDRPWLENVTKSGATIVNSIREAVKSASIIFTCLGDIPDVEEVIFGDDGIVKYAPPHSIIVDFSTIGSQGARAIALKLKSHQIRFMDAPVSGGDIGAKNGTLTIMVGGDKQDFEEIKPYLEMVGKNITYCGEVGSGQAVKLCNQVLASLHMVALCEALQLAKTQKIDPNLIVDVCSTGAAGSWALTNLAPKIINQDYQPGFMIKHILKDLRLVKEVMENPDNYPGINLAQQLFNQVAQFDDAYLEGTQAMIKAYTDKNG</sequence>
<protein>
    <submittedName>
        <fullName evidence="6">NAD(P)-dependent oxidoreductase</fullName>
    </submittedName>
</protein>